<proteinExistence type="predicted"/>
<name>A0A412XXZ5_9BACE</name>
<organism evidence="1 2">
    <name type="scientific">Bacteroides clarus</name>
    <dbReference type="NCBI Taxonomy" id="626929"/>
    <lineage>
        <taxon>Bacteria</taxon>
        <taxon>Pseudomonadati</taxon>
        <taxon>Bacteroidota</taxon>
        <taxon>Bacteroidia</taxon>
        <taxon>Bacteroidales</taxon>
        <taxon>Bacteroidaceae</taxon>
        <taxon>Bacteroides</taxon>
    </lineage>
</organism>
<dbReference type="RefSeq" id="WP_118047610.1">
    <property type="nucleotide sequence ID" value="NZ_JANEZV010000015.1"/>
</dbReference>
<reference evidence="1 2" key="1">
    <citation type="submission" date="2018-08" db="EMBL/GenBank/DDBJ databases">
        <title>A genome reference for cultivated species of the human gut microbiota.</title>
        <authorList>
            <person name="Zou Y."/>
            <person name="Xue W."/>
            <person name="Luo G."/>
        </authorList>
    </citation>
    <scope>NUCLEOTIDE SEQUENCE [LARGE SCALE GENOMIC DNA]</scope>
    <source>
        <strain evidence="1 2">AF14-27</strain>
    </source>
</reference>
<protein>
    <submittedName>
        <fullName evidence="1">Uncharacterized protein</fullName>
    </submittedName>
</protein>
<gene>
    <name evidence="1" type="ORF">DWW09_14980</name>
</gene>
<dbReference type="EMBL" id="QRZG01000031">
    <property type="protein sequence ID" value="RGV50200.1"/>
    <property type="molecule type" value="Genomic_DNA"/>
</dbReference>
<dbReference type="Proteomes" id="UP000284366">
    <property type="component" value="Unassembled WGS sequence"/>
</dbReference>
<comment type="caution">
    <text evidence="1">The sequence shown here is derived from an EMBL/GenBank/DDBJ whole genome shotgun (WGS) entry which is preliminary data.</text>
</comment>
<evidence type="ECO:0000313" key="1">
    <source>
        <dbReference type="EMBL" id="RGV50200.1"/>
    </source>
</evidence>
<sequence length="86" mass="9685">MDYKEINNLTGKISKIKSLLEHSSQIEMIATIPNAGYGASIYDAAEPTIITVKLEKDEAEFLLNEYQKLIEQKVDSVIKVNKKTNL</sequence>
<accession>A0A412XXZ5</accession>
<evidence type="ECO:0000313" key="2">
    <source>
        <dbReference type="Proteomes" id="UP000284366"/>
    </source>
</evidence>
<dbReference type="AlphaFoldDB" id="A0A412XXZ5"/>